<dbReference type="Proteomes" id="UP000035762">
    <property type="component" value="Unassembled WGS sequence"/>
</dbReference>
<dbReference type="AlphaFoldDB" id="A0A090N6Q8"/>
<accession>A0A090N6Q8</accession>
<reference evidence="1 2" key="1">
    <citation type="journal article" date="2014" name="Genome Announc.">
        <title>Genome Sequence of Afipia felis Strain 76713, Isolated in Hospital Water Using an Amoeba Co-Culture Procedure.</title>
        <authorList>
            <person name="Benamar S."/>
            <person name="La Scola B."/>
            <person name="Croce O."/>
        </authorList>
    </citation>
    <scope>NUCLEOTIDE SEQUENCE [LARGE SCALE GENOMIC DNA]</scope>
    <source>
        <strain evidence="1 2">76713</strain>
    </source>
</reference>
<sequence>MANDGVEAEQRLDEVALEPVVQHFACRQREQIEQQPLMLQRKPAQDVAALQCVEGFAQRVERKSFRDVGGRAQQELPQHVGDDLKFTVESVDVQRIVLVQFCDRLMGAPLAGEQIAAIGGGKKILRAPLDDAQAMAREIQLGDHAWVQQAHGVGRDRIAEAGVKLLRHGCAAHNHTPLDDFDREAVHREIGRAGEAIMAGADDDRVVP</sequence>
<gene>
    <name evidence="1" type="ORF">BN961_00665</name>
</gene>
<name>A0A090N6Q8_AFIFE</name>
<proteinExistence type="predicted"/>
<comment type="caution">
    <text evidence="1">The sequence shown here is derived from an EMBL/GenBank/DDBJ whole genome shotgun (WGS) entry which is preliminary data.</text>
</comment>
<dbReference type="EMBL" id="CCAZ020000001">
    <property type="protein sequence ID" value="CEG07278.1"/>
    <property type="molecule type" value="Genomic_DNA"/>
</dbReference>
<protein>
    <submittedName>
        <fullName evidence="1">Uncharacterized protein</fullName>
    </submittedName>
</protein>
<organism evidence="1 2">
    <name type="scientific">Afipia felis</name>
    <name type="common">Cat scratch disease bacillus</name>
    <dbReference type="NCBI Taxonomy" id="1035"/>
    <lineage>
        <taxon>Bacteria</taxon>
        <taxon>Pseudomonadati</taxon>
        <taxon>Pseudomonadota</taxon>
        <taxon>Alphaproteobacteria</taxon>
        <taxon>Hyphomicrobiales</taxon>
        <taxon>Nitrobacteraceae</taxon>
        <taxon>Afipia</taxon>
    </lineage>
</organism>
<evidence type="ECO:0000313" key="2">
    <source>
        <dbReference type="Proteomes" id="UP000035762"/>
    </source>
</evidence>
<dbReference type="STRING" id="1035.BN961_00665"/>
<keyword evidence="2" id="KW-1185">Reference proteome</keyword>
<evidence type="ECO:0000313" key="1">
    <source>
        <dbReference type="EMBL" id="CEG07278.1"/>
    </source>
</evidence>